<evidence type="ECO:0000313" key="6">
    <source>
        <dbReference type="EMBL" id="CUO33581.1"/>
    </source>
</evidence>
<sequence>MVSQKVTINNPQGLHMRPAGVFAKGMAKFDSDVTINFNGKATNGKSLLNIIGACIKCGSEVEIQCDGADEEEALKTAIEMIESGLGE</sequence>
<dbReference type="InterPro" id="IPR035895">
    <property type="entry name" value="HPr-like_sf"/>
</dbReference>
<dbReference type="GeneID" id="75047910"/>
<organism evidence="6 13">
    <name type="scientific">Anaerobutyricum hallii</name>
    <dbReference type="NCBI Taxonomy" id="39488"/>
    <lineage>
        <taxon>Bacteria</taxon>
        <taxon>Bacillati</taxon>
        <taxon>Bacillota</taxon>
        <taxon>Clostridia</taxon>
        <taxon>Lachnospirales</taxon>
        <taxon>Lachnospiraceae</taxon>
        <taxon>Anaerobutyricum</taxon>
    </lineage>
</organism>
<comment type="subcellular location">
    <subcellularLocation>
        <location evidence="1">Cytoplasm</location>
    </subcellularLocation>
</comment>
<dbReference type="EC" id="2.7.11.-" evidence="6"/>
<dbReference type="Gene3D" id="3.30.1340.10">
    <property type="entry name" value="HPr-like"/>
    <property type="match status" value="1"/>
</dbReference>
<evidence type="ECO:0000313" key="8">
    <source>
        <dbReference type="EMBL" id="RGZ86361.1"/>
    </source>
</evidence>
<keyword evidence="2" id="KW-0963">Cytoplasm</keyword>
<dbReference type="CDD" id="cd00367">
    <property type="entry name" value="PTS-HPr_like"/>
    <property type="match status" value="1"/>
</dbReference>
<dbReference type="GO" id="GO:0005737">
    <property type="term" value="C:cytoplasm"/>
    <property type="evidence" value="ECO:0007669"/>
    <property type="project" value="UniProtKB-SubCell"/>
</dbReference>
<evidence type="ECO:0000259" key="4">
    <source>
        <dbReference type="PROSITE" id="PS51350"/>
    </source>
</evidence>
<dbReference type="RefSeq" id="WP_005348076.1">
    <property type="nucleotide sequence ID" value="NZ_BLYK01000004.1"/>
</dbReference>
<dbReference type="GO" id="GO:0016740">
    <property type="term" value="F:transferase activity"/>
    <property type="evidence" value="ECO:0007669"/>
    <property type="project" value="UniProtKB-KW"/>
</dbReference>
<dbReference type="InterPro" id="IPR000032">
    <property type="entry name" value="HPr-like"/>
</dbReference>
<protein>
    <submittedName>
        <fullName evidence="7">HPr family phosphocarrier protein</fullName>
    </submittedName>
    <submittedName>
        <fullName evidence="6">Phosphocarrier protein HPr</fullName>
        <ecNumber evidence="6">2.7.11.-</ecNumber>
    </submittedName>
</protein>
<evidence type="ECO:0000313" key="5">
    <source>
        <dbReference type="EMBL" id="CUM92394.1"/>
    </source>
</evidence>
<evidence type="ECO:0000256" key="2">
    <source>
        <dbReference type="ARBA" id="ARBA00022490"/>
    </source>
</evidence>
<dbReference type="PANTHER" id="PTHR33705">
    <property type="entry name" value="PHOSPHOCARRIER PROTEIN HPR"/>
    <property type="match status" value="1"/>
</dbReference>
<dbReference type="Proteomes" id="UP000283700">
    <property type="component" value="Unassembled WGS sequence"/>
</dbReference>
<reference evidence="14 15" key="2">
    <citation type="submission" date="2018-08" db="EMBL/GenBank/DDBJ databases">
        <title>A genome reference for cultivated species of the human gut microbiota.</title>
        <authorList>
            <person name="Zou Y."/>
            <person name="Xue W."/>
            <person name="Luo G."/>
        </authorList>
    </citation>
    <scope>NUCLEOTIDE SEQUENCE [LARGE SCALE GENOMIC DNA]</scope>
    <source>
        <strain evidence="11 16">AF31-17AC</strain>
        <strain evidence="10 15">AF45-14BH</strain>
        <strain evidence="9 17">AM34-3LB</strain>
        <strain evidence="8 18">AM48-23BH</strain>
        <strain evidence="7 14">TM10-1AC</strain>
    </source>
</reference>
<evidence type="ECO:0000313" key="14">
    <source>
        <dbReference type="Proteomes" id="UP000262524"/>
    </source>
</evidence>
<gene>
    <name evidence="6" type="primary">ptsH_1</name>
    <name evidence="5" type="synonym">ptsH_2</name>
    <name evidence="10" type="ORF">DW068_05140</name>
    <name evidence="9" type="ORF">DW833_06455</name>
    <name evidence="8" type="ORF">DW972_01625</name>
    <name evidence="11" type="ORF">DWZ29_00380</name>
    <name evidence="7" type="ORF">DXD91_00985</name>
    <name evidence="6" type="ORF">ERS852450_01624</name>
    <name evidence="5" type="ORF">ERS852578_01110</name>
</gene>
<dbReference type="EMBL" id="QSID01000006">
    <property type="protein sequence ID" value="RHC65828.1"/>
    <property type="molecule type" value="Genomic_DNA"/>
</dbReference>
<dbReference type="Proteomes" id="UP000284621">
    <property type="component" value="Unassembled WGS sequence"/>
</dbReference>
<evidence type="ECO:0000313" key="10">
    <source>
        <dbReference type="EMBL" id="RHK40225.1"/>
    </source>
</evidence>
<evidence type="ECO:0000313" key="11">
    <source>
        <dbReference type="EMBL" id="RHN18053.1"/>
    </source>
</evidence>
<evidence type="ECO:0000313" key="13">
    <source>
        <dbReference type="Proteomes" id="UP000095679"/>
    </source>
</evidence>
<evidence type="ECO:0000313" key="9">
    <source>
        <dbReference type="EMBL" id="RHC65828.1"/>
    </source>
</evidence>
<evidence type="ECO:0000313" key="12">
    <source>
        <dbReference type="Proteomes" id="UP000095390"/>
    </source>
</evidence>
<dbReference type="Proteomes" id="UP000095390">
    <property type="component" value="Unassembled WGS sequence"/>
</dbReference>
<dbReference type="EMBL" id="QSOE01000003">
    <property type="protein sequence ID" value="RGI92421.1"/>
    <property type="molecule type" value="Genomic_DNA"/>
</dbReference>
<name>A0A174E727_9FIRM</name>
<evidence type="ECO:0000313" key="7">
    <source>
        <dbReference type="EMBL" id="RGI92421.1"/>
    </source>
</evidence>
<evidence type="ECO:0000313" key="15">
    <source>
        <dbReference type="Proteomes" id="UP000283497"/>
    </source>
</evidence>
<dbReference type="Proteomes" id="UP000283497">
    <property type="component" value="Unassembled WGS sequence"/>
</dbReference>
<evidence type="ECO:0000313" key="17">
    <source>
        <dbReference type="Proteomes" id="UP000284621"/>
    </source>
</evidence>
<evidence type="ECO:0000313" key="18">
    <source>
        <dbReference type="Proteomes" id="UP000286561"/>
    </source>
</evidence>
<dbReference type="EMBL" id="CYYC01000010">
    <property type="protein sequence ID" value="CUM92394.1"/>
    <property type="molecule type" value="Genomic_DNA"/>
</dbReference>
<dbReference type="Proteomes" id="UP000095679">
    <property type="component" value="Unassembled WGS sequence"/>
</dbReference>
<dbReference type="PRINTS" id="PR00107">
    <property type="entry name" value="PHOSPHOCPHPR"/>
</dbReference>
<dbReference type="EMBL" id="QRQO01000001">
    <property type="protein sequence ID" value="RHN18053.1"/>
    <property type="molecule type" value="Genomic_DNA"/>
</dbReference>
<dbReference type="InterPro" id="IPR050399">
    <property type="entry name" value="HPr"/>
</dbReference>
<evidence type="ECO:0000313" key="16">
    <source>
        <dbReference type="Proteomes" id="UP000283700"/>
    </source>
</evidence>
<dbReference type="OrthoDB" id="9809047at2"/>
<dbReference type="PANTHER" id="PTHR33705:SF2">
    <property type="entry name" value="PHOSPHOCARRIER PROTEIN NPR"/>
    <property type="match status" value="1"/>
</dbReference>
<dbReference type="AlphaFoldDB" id="A0A174E727"/>
<feature type="domain" description="HPr" evidence="4">
    <location>
        <begin position="1"/>
        <end position="87"/>
    </location>
</feature>
<dbReference type="NCBIfam" id="TIGR01003">
    <property type="entry name" value="PTS_HPr_family"/>
    <property type="match status" value="1"/>
</dbReference>
<dbReference type="Proteomes" id="UP000262524">
    <property type="component" value="Unassembled WGS sequence"/>
</dbReference>
<keyword evidence="17" id="KW-1185">Reference proteome</keyword>
<dbReference type="Pfam" id="PF00381">
    <property type="entry name" value="PTS-HPr"/>
    <property type="match status" value="1"/>
</dbReference>
<keyword evidence="3" id="KW-0598">Phosphotransferase system</keyword>
<accession>A0A174E727</accession>
<keyword evidence="6" id="KW-0808">Transferase</keyword>
<dbReference type="EMBL" id="QSEP01000003">
    <property type="protein sequence ID" value="RGZ86361.1"/>
    <property type="molecule type" value="Genomic_DNA"/>
</dbReference>
<dbReference type="EMBL" id="CYZL01000012">
    <property type="protein sequence ID" value="CUO33581.1"/>
    <property type="molecule type" value="Genomic_DNA"/>
</dbReference>
<proteinExistence type="predicted"/>
<evidence type="ECO:0000256" key="1">
    <source>
        <dbReference type="ARBA" id="ARBA00004496"/>
    </source>
</evidence>
<reference evidence="12 13" key="1">
    <citation type="submission" date="2015-09" db="EMBL/GenBank/DDBJ databases">
        <authorList>
            <consortium name="Pathogen Informatics"/>
        </authorList>
    </citation>
    <scope>NUCLEOTIDE SEQUENCE [LARGE SCALE GENOMIC DNA]</scope>
    <source>
        <strain evidence="6 13">2789STDY5834835</strain>
        <strain evidence="5 12">2789STDY5834966</strain>
    </source>
</reference>
<dbReference type="EMBL" id="QRNJ01000014">
    <property type="protein sequence ID" value="RHK40225.1"/>
    <property type="molecule type" value="Genomic_DNA"/>
</dbReference>
<evidence type="ECO:0000256" key="3">
    <source>
        <dbReference type="ARBA" id="ARBA00022683"/>
    </source>
</evidence>
<dbReference type="SUPFAM" id="SSF55594">
    <property type="entry name" value="HPr-like"/>
    <property type="match status" value="1"/>
</dbReference>
<dbReference type="Proteomes" id="UP000286561">
    <property type="component" value="Unassembled WGS sequence"/>
</dbReference>
<dbReference type="PROSITE" id="PS51350">
    <property type="entry name" value="PTS_HPR_DOM"/>
    <property type="match status" value="1"/>
</dbReference>
<dbReference type="GO" id="GO:0009401">
    <property type="term" value="P:phosphoenolpyruvate-dependent sugar phosphotransferase system"/>
    <property type="evidence" value="ECO:0007669"/>
    <property type="project" value="UniProtKB-KW"/>
</dbReference>